<accession>A0A6A6LIC1</accession>
<evidence type="ECO:0000313" key="3">
    <source>
        <dbReference type="EMBL" id="KAF2301201.1"/>
    </source>
</evidence>
<dbReference type="PROSITE" id="PS51375">
    <property type="entry name" value="PPR"/>
    <property type="match status" value="2"/>
</dbReference>
<dbReference type="Pfam" id="PF20431">
    <property type="entry name" value="E_motif"/>
    <property type="match status" value="1"/>
</dbReference>
<comment type="caution">
    <text evidence="3">The sequence shown here is derived from an EMBL/GenBank/DDBJ whole genome shotgun (WGS) entry which is preliminary data.</text>
</comment>
<name>A0A6A6LIC1_HEVBR</name>
<dbReference type="InterPro" id="IPR046960">
    <property type="entry name" value="PPR_At4g14850-like_plant"/>
</dbReference>
<evidence type="ECO:0008006" key="5">
    <source>
        <dbReference type="Google" id="ProtNLM"/>
    </source>
</evidence>
<dbReference type="Pfam" id="PF13041">
    <property type="entry name" value="PPR_2"/>
    <property type="match status" value="1"/>
</dbReference>
<keyword evidence="1" id="KW-0677">Repeat</keyword>
<feature type="repeat" description="PPR" evidence="2">
    <location>
        <begin position="176"/>
        <end position="206"/>
    </location>
</feature>
<evidence type="ECO:0000256" key="2">
    <source>
        <dbReference type="PROSITE-ProRule" id="PRU00708"/>
    </source>
</evidence>
<dbReference type="InterPro" id="IPR011990">
    <property type="entry name" value="TPR-like_helical_dom_sf"/>
</dbReference>
<evidence type="ECO:0000313" key="4">
    <source>
        <dbReference type="Proteomes" id="UP000467840"/>
    </source>
</evidence>
<organism evidence="3 4">
    <name type="scientific">Hevea brasiliensis</name>
    <name type="common">Para rubber tree</name>
    <name type="synonym">Siphonia brasiliensis</name>
    <dbReference type="NCBI Taxonomy" id="3981"/>
    <lineage>
        <taxon>Eukaryota</taxon>
        <taxon>Viridiplantae</taxon>
        <taxon>Streptophyta</taxon>
        <taxon>Embryophyta</taxon>
        <taxon>Tracheophyta</taxon>
        <taxon>Spermatophyta</taxon>
        <taxon>Magnoliopsida</taxon>
        <taxon>eudicotyledons</taxon>
        <taxon>Gunneridae</taxon>
        <taxon>Pentapetalae</taxon>
        <taxon>rosids</taxon>
        <taxon>fabids</taxon>
        <taxon>Malpighiales</taxon>
        <taxon>Euphorbiaceae</taxon>
        <taxon>Crotonoideae</taxon>
        <taxon>Micrandreae</taxon>
        <taxon>Hevea</taxon>
    </lineage>
</organism>
<dbReference type="GO" id="GO:0003723">
    <property type="term" value="F:RNA binding"/>
    <property type="evidence" value="ECO:0007669"/>
    <property type="project" value="InterPro"/>
</dbReference>
<dbReference type="PANTHER" id="PTHR47926:SF470">
    <property type="entry name" value="DYW DOMAIN-CONTAINING PROTEIN"/>
    <property type="match status" value="1"/>
</dbReference>
<dbReference type="PANTHER" id="PTHR47926">
    <property type="entry name" value="PENTATRICOPEPTIDE REPEAT-CONTAINING PROTEIN"/>
    <property type="match status" value="1"/>
</dbReference>
<evidence type="ECO:0000256" key="1">
    <source>
        <dbReference type="ARBA" id="ARBA00022737"/>
    </source>
</evidence>
<gene>
    <name evidence="3" type="ORF">GH714_020788</name>
</gene>
<protein>
    <recommendedName>
        <fullName evidence="5">Pentacotripeptide-repeat region of PRORP domain-containing protein</fullName>
    </recommendedName>
</protein>
<dbReference type="Pfam" id="PF01535">
    <property type="entry name" value="PPR"/>
    <property type="match status" value="3"/>
</dbReference>
<proteinExistence type="predicted"/>
<keyword evidence="4" id="KW-1185">Reference proteome</keyword>
<sequence length="378" mass="42363">MFEYGLVPDNFTFPFVLKACSALSAVEDGRKIHQQVMRTGWERDVFVGAALIDMYAKCGCVENASEIFDKISVRDAVLWNSMLAAYSQNGKQDESLALCSKMVLAGLWPTEATLVTVISASADIAALPQGRELHGFAWRWRFESNDKVKTSLLDMYAKCGSVKAAQNLFEQLREKRVVSWNAMITGYAMHGHSNEALDLFEKMRKEAKPDHITFAGVLSAWSHGGLLDKGWLFFESVVRDYHIEPTIQHYTCMVDPLGHSGRLVEAYDLIMQMRVVPDAGVWGTFLNSCKIHGNVEFGELALEKLIELEPGDTGNYVILSNIYAQTGKWDGVAKLRKIMTDRGLKKSTACSWIDVKNKVHAFLSGNTSHPYPEKYMLN</sequence>
<dbReference type="Proteomes" id="UP000467840">
    <property type="component" value="Chromosome 4"/>
</dbReference>
<dbReference type="FunFam" id="1.25.40.10:FF:000184">
    <property type="entry name" value="Pentatricopeptide repeat-containing protein, chloroplastic"/>
    <property type="match status" value="1"/>
</dbReference>
<dbReference type="AlphaFoldDB" id="A0A6A6LIC1"/>
<dbReference type="FunFam" id="1.25.40.10:FF:000682">
    <property type="entry name" value="Pentatricopeptide repeat-containing protein At3g16610"/>
    <property type="match status" value="1"/>
</dbReference>
<dbReference type="GO" id="GO:0009451">
    <property type="term" value="P:RNA modification"/>
    <property type="evidence" value="ECO:0007669"/>
    <property type="project" value="InterPro"/>
</dbReference>
<dbReference type="InterPro" id="IPR002885">
    <property type="entry name" value="PPR_rpt"/>
</dbReference>
<feature type="repeat" description="PPR" evidence="2">
    <location>
        <begin position="75"/>
        <end position="109"/>
    </location>
</feature>
<dbReference type="EMBL" id="JAAGAX010000010">
    <property type="protein sequence ID" value="KAF2301201.1"/>
    <property type="molecule type" value="Genomic_DNA"/>
</dbReference>
<dbReference type="Gene3D" id="1.25.40.10">
    <property type="entry name" value="Tetratricopeptide repeat domain"/>
    <property type="match status" value="2"/>
</dbReference>
<reference evidence="3 4" key="1">
    <citation type="journal article" date="2020" name="Mol. Plant">
        <title>The Chromosome-Based Rubber Tree Genome Provides New Insights into Spurge Genome Evolution and Rubber Biosynthesis.</title>
        <authorList>
            <person name="Liu J."/>
            <person name="Shi C."/>
            <person name="Shi C.C."/>
            <person name="Li W."/>
            <person name="Zhang Q.J."/>
            <person name="Zhang Y."/>
            <person name="Li K."/>
            <person name="Lu H.F."/>
            <person name="Shi C."/>
            <person name="Zhu S.T."/>
            <person name="Xiao Z.Y."/>
            <person name="Nan H."/>
            <person name="Yue Y."/>
            <person name="Zhu X.G."/>
            <person name="Wu Y."/>
            <person name="Hong X.N."/>
            <person name="Fan G.Y."/>
            <person name="Tong Y."/>
            <person name="Zhang D."/>
            <person name="Mao C.L."/>
            <person name="Liu Y.L."/>
            <person name="Hao S.J."/>
            <person name="Liu W.Q."/>
            <person name="Lv M.Q."/>
            <person name="Zhang H.B."/>
            <person name="Liu Y."/>
            <person name="Hu-Tang G.R."/>
            <person name="Wang J.P."/>
            <person name="Wang J.H."/>
            <person name="Sun Y.H."/>
            <person name="Ni S.B."/>
            <person name="Chen W.B."/>
            <person name="Zhang X.C."/>
            <person name="Jiao Y.N."/>
            <person name="Eichler E.E."/>
            <person name="Li G.H."/>
            <person name="Liu X."/>
            <person name="Gao L.Z."/>
        </authorList>
    </citation>
    <scope>NUCLEOTIDE SEQUENCE [LARGE SCALE GENOMIC DNA]</scope>
    <source>
        <strain evidence="4">cv. GT1</strain>
        <tissue evidence="3">Leaf</tissue>
    </source>
</reference>
<dbReference type="NCBIfam" id="TIGR00756">
    <property type="entry name" value="PPR"/>
    <property type="match status" value="1"/>
</dbReference>
<dbReference type="InterPro" id="IPR046848">
    <property type="entry name" value="E_motif"/>
</dbReference>